<evidence type="ECO:0000313" key="2">
    <source>
        <dbReference type="Proteomes" id="UP000828048"/>
    </source>
</evidence>
<organism evidence="1 2">
    <name type="scientific">Vaccinium darrowii</name>
    <dbReference type="NCBI Taxonomy" id="229202"/>
    <lineage>
        <taxon>Eukaryota</taxon>
        <taxon>Viridiplantae</taxon>
        <taxon>Streptophyta</taxon>
        <taxon>Embryophyta</taxon>
        <taxon>Tracheophyta</taxon>
        <taxon>Spermatophyta</taxon>
        <taxon>Magnoliopsida</taxon>
        <taxon>eudicotyledons</taxon>
        <taxon>Gunneridae</taxon>
        <taxon>Pentapetalae</taxon>
        <taxon>asterids</taxon>
        <taxon>Ericales</taxon>
        <taxon>Ericaceae</taxon>
        <taxon>Vaccinioideae</taxon>
        <taxon>Vaccinieae</taxon>
        <taxon>Vaccinium</taxon>
    </lineage>
</organism>
<protein>
    <submittedName>
        <fullName evidence="1">Uncharacterized protein</fullName>
    </submittedName>
</protein>
<sequence length="122" mass="14016">MYLFVTSSAMGCMHAQEGEGGSEKAVYYISKKMAGCEERCTSLEKVCWALIWAFEKLRHYMLVYSVRLISRMDPLKYLFEKPALTGKLAHWLLLLAEFDIKYVTRKSVKGRAVAEFLADHPI</sequence>
<evidence type="ECO:0000313" key="1">
    <source>
        <dbReference type="EMBL" id="KAH7854847.1"/>
    </source>
</evidence>
<accession>A0ACB7YNY4</accession>
<dbReference type="EMBL" id="CM037161">
    <property type="protein sequence ID" value="KAH7854847.1"/>
    <property type="molecule type" value="Genomic_DNA"/>
</dbReference>
<gene>
    <name evidence="1" type="ORF">Vadar_018350</name>
</gene>
<reference evidence="1 2" key="1">
    <citation type="journal article" date="2021" name="Hortic Res">
        <title>High-quality reference genome and annotation aids understanding of berry development for evergreen blueberry (Vaccinium darrowii).</title>
        <authorList>
            <person name="Yu J."/>
            <person name="Hulse-Kemp A.M."/>
            <person name="Babiker E."/>
            <person name="Staton M."/>
        </authorList>
    </citation>
    <scope>NUCLEOTIDE SEQUENCE [LARGE SCALE GENOMIC DNA]</scope>
    <source>
        <strain evidence="2">cv. NJ 8807/NJ 8810</strain>
        <tissue evidence="1">Young leaf</tissue>
    </source>
</reference>
<dbReference type="Proteomes" id="UP000828048">
    <property type="component" value="Chromosome 11"/>
</dbReference>
<comment type="caution">
    <text evidence="1">The sequence shown here is derived from an EMBL/GenBank/DDBJ whole genome shotgun (WGS) entry which is preliminary data.</text>
</comment>
<keyword evidence="2" id="KW-1185">Reference proteome</keyword>
<name>A0ACB7YNY4_9ERIC</name>
<proteinExistence type="predicted"/>